<dbReference type="Gene3D" id="3.10.300.10">
    <property type="entry name" value="Methylpurine-DNA glycosylase (MPG)"/>
    <property type="match status" value="1"/>
</dbReference>
<dbReference type="FunFam" id="3.10.300.10:FF:000001">
    <property type="entry name" value="Putative 3-methyladenine DNA glycosylase"/>
    <property type="match status" value="1"/>
</dbReference>
<dbReference type="InterPro" id="IPR011034">
    <property type="entry name" value="Formyl_transferase-like_C_sf"/>
</dbReference>
<dbReference type="GO" id="GO:0003677">
    <property type="term" value="F:DNA binding"/>
    <property type="evidence" value="ECO:0007669"/>
    <property type="project" value="InterPro"/>
</dbReference>
<dbReference type="NCBIfam" id="TIGR00567">
    <property type="entry name" value="3mg"/>
    <property type="match status" value="1"/>
</dbReference>
<dbReference type="GO" id="GO:0006284">
    <property type="term" value="P:base-excision repair"/>
    <property type="evidence" value="ECO:0007669"/>
    <property type="project" value="InterPro"/>
</dbReference>
<keyword evidence="6" id="KW-0326">Glycosidase</keyword>
<sequence length="231" mass="26913">MPYLGHNSLYTNNIALVRGDNLDKCFFQNDGLYVAKNILGKFLIRKYDNMQIVTKIVETEGYMGIKDKAAHVYNDKKTDRTKPLYLEGGHIYVYLIYGMYHCLNISANVENIPECVLIRAVEPIIGFDKIAFNRYKKSYDDLTNYQKKNITNGPGKLCMALQIDRSLNSQYILDSDLYISDFYIDKNGEKVFADNDFDVVEAKRINIDYAEEAKDYLWRFYIKDNKYVSVK</sequence>
<keyword evidence="2 5" id="KW-0227">DNA damage</keyword>
<dbReference type="Pfam" id="PF02245">
    <property type="entry name" value="Pur_DNA_glyco"/>
    <property type="match status" value="1"/>
</dbReference>
<evidence type="ECO:0000256" key="2">
    <source>
        <dbReference type="ARBA" id="ARBA00022763"/>
    </source>
</evidence>
<comment type="similarity">
    <text evidence="1 5">Belongs to the DNA glycosylase MPG family.</text>
</comment>
<protein>
    <recommendedName>
        <fullName evidence="5">Putative 3-methyladenine DNA glycosylase</fullName>
        <ecNumber evidence="5">3.2.2.-</ecNumber>
    </recommendedName>
</protein>
<dbReference type="PANTHER" id="PTHR10429:SF0">
    <property type="entry name" value="DNA-3-METHYLADENINE GLYCOSYLASE"/>
    <property type="match status" value="1"/>
</dbReference>
<name>A0A1V1I0A7_9FIRM</name>
<keyword evidence="3 5" id="KW-0378">Hydrolase</keyword>
<evidence type="ECO:0000256" key="4">
    <source>
        <dbReference type="ARBA" id="ARBA00023204"/>
    </source>
</evidence>
<dbReference type="Proteomes" id="UP000245622">
    <property type="component" value="Chromosome 1"/>
</dbReference>
<dbReference type="PANTHER" id="PTHR10429">
    <property type="entry name" value="DNA-3-METHYLADENINE GLYCOSYLASE"/>
    <property type="match status" value="1"/>
</dbReference>
<dbReference type="AlphaFoldDB" id="A0A1V1I0A7"/>
<dbReference type="CDD" id="cd00540">
    <property type="entry name" value="AAG"/>
    <property type="match status" value="1"/>
</dbReference>
<evidence type="ECO:0000313" key="6">
    <source>
        <dbReference type="EMBL" id="CED93583.1"/>
    </source>
</evidence>
<keyword evidence="4 5" id="KW-0234">DNA repair</keyword>
<dbReference type="KEGG" id="ril:CRIB_831"/>
<dbReference type="GO" id="GO:0003905">
    <property type="term" value="F:alkylbase DNA N-glycosylase activity"/>
    <property type="evidence" value="ECO:0007669"/>
    <property type="project" value="InterPro"/>
</dbReference>
<evidence type="ECO:0000256" key="5">
    <source>
        <dbReference type="HAMAP-Rule" id="MF_00527"/>
    </source>
</evidence>
<dbReference type="InterPro" id="IPR036995">
    <property type="entry name" value="MPG_sf"/>
</dbReference>
<gene>
    <name evidence="6" type="ORF">CRIB_831</name>
</gene>
<accession>A0A1V1I0A7</accession>
<reference evidence="6 7" key="1">
    <citation type="submission" date="2014-04" db="EMBL/GenBank/DDBJ databases">
        <authorList>
            <person name="Hornung B.V."/>
        </authorList>
    </citation>
    <scope>NUCLEOTIDE SEQUENCE [LARGE SCALE GENOMIC DNA]</scope>
    <source>
        <strain evidence="6 7">CRIB</strain>
    </source>
</reference>
<dbReference type="SUPFAM" id="SSF50486">
    <property type="entry name" value="FMT C-terminal domain-like"/>
    <property type="match status" value="1"/>
</dbReference>
<evidence type="ECO:0000313" key="7">
    <source>
        <dbReference type="Proteomes" id="UP000245622"/>
    </source>
</evidence>
<dbReference type="InterPro" id="IPR003180">
    <property type="entry name" value="MPG"/>
</dbReference>
<proteinExistence type="inferred from homology"/>
<evidence type="ECO:0000256" key="1">
    <source>
        <dbReference type="ARBA" id="ARBA00009232"/>
    </source>
</evidence>
<dbReference type="EC" id="3.2.2.-" evidence="5"/>
<dbReference type="HAMAP" id="MF_00527">
    <property type="entry name" value="3MGH"/>
    <property type="match status" value="1"/>
</dbReference>
<dbReference type="EMBL" id="LN555523">
    <property type="protein sequence ID" value="CED93583.1"/>
    <property type="molecule type" value="Genomic_DNA"/>
</dbReference>
<evidence type="ECO:0000256" key="3">
    <source>
        <dbReference type="ARBA" id="ARBA00022801"/>
    </source>
</evidence>
<dbReference type="NCBIfam" id="NF002001">
    <property type="entry name" value="PRK00802.1-1"/>
    <property type="match status" value="1"/>
</dbReference>
<organism evidence="6 7">
    <name type="scientific">Romboutsia ilealis</name>
    <dbReference type="NCBI Taxonomy" id="1115758"/>
    <lineage>
        <taxon>Bacteria</taxon>
        <taxon>Bacillati</taxon>
        <taxon>Bacillota</taxon>
        <taxon>Clostridia</taxon>
        <taxon>Peptostreptococcales</taxon>
        <taxon>Peptostreptococcaceae</taxon>
        <taxon>Romboutsia</taxon>
    </lineage>
</organism>
<keyword evidence="7" id="KW-1185">Reference proteome</keyword>